<dbReference type="STRING" id="1901.BB341_03100"/>
<dbReference type="AlphaFoldDB" id="E2PY73"/>
<evidence type="ECO:0000256" key="1">
    <source>
        <dbReference type="SAM" id="SignalP"/>
    </source>
</evidence>
<feature type="chain" id="PRO_5003162606" evidence="1">
    <location>
        <begin position="48"/>
        <end position="230"/>
    </location>
</feature>
<protein>
    <submittedName>
        <fullName evidence="2">Secreted protein</fullName>
    </submittedName>
</protein>
<organism evidence="2 3">
    <name type="scientific">Streptomyces clavuligerus</name>
    <dbReference type="NCBI Taxonomy" id="1901"/>
    <lineage>
        <taxon>Bacteria</taxon>
        <taxon>Bacillati</taxon>
        <taxon>Actinomycetota</taxon>
        <taxon>Actinomycetes</taxon>
        <taxon>Kitasatosporales</taxon>
        <taxon>Streptomycetaceae</taxon>
        <taxon>Streptomyces</taxon>
    </lineage>
</organism>
<name>E2PY73_STRCL</name>
<evidence type="ECO:0000313" key="3">
    <source>
        <dbReference type="Proteomes" id="UP000002357"/>
    </source>
</evidence>
<evidence type="ECO:0000313" key="2">
    <source>
        <dbReference type="EMBL" id="EFG10249.1"/>
    </source>
</evidence>
<dbReference type="Proteomes" id="UP000002357">
    <property type="component" value="Chromosome"/>
</dbReference>
<reference evidence="2 3" key="1">
    <citation type="journal article" date="2010" name="Genome Biol. Evol.">
        <title>The sequence of a 1.8-mb bacterial linear plasmid reveals a rich evolutionary reservoir of secondary metabolic pathways.</title>
        <authorList>
            <person name="Medema M.H."/>
            <person name="Trefzer A."/>
            <person name="Kovalchuk A."/>
            <person name="van den Berg M."/>
            <person name="Mueller U."/>
            <person name="Heijne W."/>
            <person name="Wu L."/>
            <person name="Alam M.T."/>
            <person name="Ronning C.M."/>
            <person name="Nierman W.C."/>
            <person name="Bovenberg R.A.L."/>
            <person name="Breitling R."/>
            <person name="Takano E."/>
        </authorList>
    </citation>
    <scope>NUCLEOTIDE SEQUENCE [LARGE SCALE GENOMIC DNA]</scope>
    <source>
        <strain evidence="3">ATCC 27064 / DSM 738 / JCM 4710 / NBRC 13307 / NCIMB 12785 / NRRL 3585 / VKM Ac-602</strain>
    </source>
</reference>
<proteinExistence type="predicted"/>
<keyword evidence="3" id="KW-1185">Reference proteome</keyword>
<accession>E2PY73</accession>
<keyword evidence="1" id="KW-0732">Signal</keyword>
<dbReference type="EMBL" id="CM000913">
    <property type="protein sequence ID" value="EFG10249.1"/>
    <property type="molecule type" value="Genomic_DNA"/>
</dbReference>
<gene>
    <name evidence="2" type="ORF">SCLAV_5177</name>
</gene>
<sequence length="230" mass="22840">MVERVASSAGSPTNSEEPSVRNSLAKAALAFTGATAALALTAAPALAAPTTWTVGPTSPVTFAASSTNTALTLNNIRVTCPTATAGGTLFSATGNPAHIGNIATAAFGTTARPCTSPLGQVRPVAKTNPPWRLMGTDHAAGLTTGYITGVNATLTVLTCTFDVVGEVHITYANSTGTLTVSNNATRQLTVVNASAGCGTLIPNGAHPTFTGSYKVIGPVGGTTSPTVVGV</sequence>
<feature type="signal peptide" evidence="1">
    <location>
        <begin position="1"/>
        <end position="47"/>
    </location>
</feature>
<dbReference type="eggNOG" id="ENOG5033US4">
    <property type="taxonomic scope" value="Bacteria"/>
</dbReference>